<keyword evidence="1" id="KW-0175">Coiled coil</keyword>
<protein>
    <submittedName>
        <fullName evidence="2">Uncharacterized protein</fullName>
    </submittedName>
</protein>
<comment type="caution">
    <text evidence="2">The sequence shown here is derived from an EMBL/GenBank/DDBJ whole genome shotgun (WGS) entry which is preliminary data.</text>
</comment>
<dbReference type="SUPFAM" id="SSF103652">
    <property type="entry name" value="G protein-binding domain"/>
    <property type="match status" value="1"/>
</dbReference>
<proteinExistence type="predicted"/>
<dbReference type="Proteomes" id="UP001597156">
    <property type="component" value="Unassembled WGS sequence"/>
</dbReference>
<accession>A0ABW3PP51</accession>
<dbReference type="EMBL" id="JBHTLH010000042">
    <property type="protein sequence ID" value="MFD1126080.1"/>
    <property type="molecule type" value="Genomic_DNA"/>
</dbReference>
<dbReference type="RefSeq" id="WP_121978480.1">
    <property type="nucleotide sequence ID" value="NZ_JBHTLH010000042.1"/>
</dbReference>
<feature type="coiled-coil region" evidence="1">
    <location>
        <begin position="30"/>
        <end position="85"/>
    </location>
</feature>
<evidence type="ECO:0000313" key="3">
    <source>
        <dbReference type="Proteomes" id="UP001597156"/>
    </source>
</evidence>
<keyword evidence="3" id="KW-1185">Reference proteome</keyword>
<sequence>MKTGFKWLGAVTFIFGAYLYSRQETPVAFAKRLKETFEEKKQAYTDLKTAYHDFKLALDRLKQQVPELEKALTALQREIEEAQFQIQPRIEEINKFSSKMK</sequence>
<reference evidence="3" key="1">
    <citation type="journal article" date="2019" name="Int. J. Syst. Evol. Microbiol.">
        <title>The Global Catalogue of Microorganisms (GCM) 10K type strain sequencing project: providing services to taxonomists for standard genome sequencing and annotation.</title>
        <authorList>
            <consortium name="The Broad Institute Genomics Platform"/>
            <consortium name="The Broad Institute Genome Sequencing Center for Infectious Disease"/>
            <person name="Wu L."/>
            <person name="Ma J."/>
        </authorList>
    </citation>
    <scope>NUCLEOTIDE SEQUENCE [LARGE SCALE GENOMIC DNA]</scope>
    <source>
        <strain evidence="3">CCUG 71848</strain>
    </source>
</reference>
<gene>
    <name evidence="2" type="ORF">ACFQ22_12035</name>
</gene>
<evidence type="ECO:0000256" key="1">
    <source>
        <dbReference type="SAM" id="Coils"/>
    </source>
</evidence>
<organism evidence="2 3">
    <name type="scientific">Lentilactobacillus raoultii</name>
    <dbReference type="NCBI Taxonomy" id="1987503"/>
    <lineage>
        <taxon>Bacteria</taxon>
        <taxon>Bacillati</taxon>
        <taxon>Bacillota</taxon>
        <taxon>Bacilli</taxon>
        <taxon>Lactobacillales</taxon>
        <taxon>Lactobacillaceae</taxon>
        <taxon>Lentilactobacillus</taxon>
    </lineage>
</organism>
<name>A0ABW3PP51_9LACO</name>
<evidence type="ECO:0000313" key="2">
    <source>
        <dbReference type="EMBL" id="MFD1126080.1"/>
    </source>
</evidence>